<dbReference type="EMBL" id="LR699119">
    <property type="protein sequence ID" value="VVC76086.1"/>
    <property type="molecule type" value="Genomic_DNA"/>
</dbReference>
<keyword evidence="1" id="KW-0732">Signal</keyword>
<organism evidence="2 3">
    <name type="scientific">Aquicella siphonis</name>
    <dbReference type="NCBI Taxonomy" id="254247"/>
    <lineage>
        <taxon>Bacteria</taxon>
        <taxon>Pseudomonadati</taxon>
        <taxon>Pseudomonadota</taxon>
        <taxon>Gammaproteobacteria</taxon>
        <taxon>Legionellales</taxon>
        <taxon>Coxiellaceae</taxon>
        <taxon>Aquicella</taxon>
    </lineage>
</organism>
<gene>
    <name evidence="2" type="ORF">AQUSIP_13910</name>
</gene>
<evidence type="ECO:0000256" key="1">
    <source>
        <dbReference type="SAM" id="SignalP"/>
    </source>
</evidence>
<name>A0A5E4PIG1_9COXI</name>
<dbReference type="RefSeq" id="WP_148339337.1">
    <property type="nucleotide sequence ID" value="NZ_LR699119.1"/>
</dbReference>
<sequence>MKRILLLCLGLLVSLSVWADIDPGPLLNKVTLQLQSEKWITTQTALVYVGVNAAVTDQGIGNVQANVLGKLKQLSDKAEWHVLSFYRQQDQSGLENIRMTAQARLPQSELSGLRNKAKAISKPGETYTIDNVQFVPSDEEIQQANTLLRNDLYMQAKSEIDALNKIYPNQKYYLYSIDFTGYPPSPAPMAMNAMVMEKTMASAPAAPVPVGNKARLTATVVIASMPDVVLQKLGQ</sequence>
<proteinExistence type="predicted"/>
<evidence type="ECO:0000313" key="3">
    <source>
        <dbReference type="Proteomes" id="UP000324194"/>
    </source>
</evidence>
<accession>A0A5E4PIG1</accession>
<reference evidence="2 3" key="1">
    <citation type="submission" date="2019-08" db="EMBL/GenBank/DDBJ databases">
        <authorList>
            <person name="Guy L."/>
        </authorList>
    </citation>
    <scope>NUCLEOTIDE SEQUENCE [LARGE SCALE GENOMIC DNA]</scope>
    <source>
        <strain evidence="2 3">SGT-108</strain>
    </source>
</reference>
<feature type="signal peptide" evidence="1">
    <location>
        <begin position="1"/>
        <end position="19"/>
    </location>
</feature>
<keyword evidence="3" id="KW-1185">Reference proteome</keyword>
<evidence type="ECO:0000313" key="2">
    <source>
        <dbReference type="EMBL" id="VVC76086.1"/>
    </source>
</evidence>
<dbReference type="Proteomes" id="UP000324194">
    <property type="component" value="Chromosome 1"/>
</dbReference>
<dbReference type="AlphaFoldDB" id="A0A5E4PIG1"/>
<evidence type="ECO:0008006" key="4">
    <source>
        <dbReference type="Google" id="ProtNLM"/>
    </source>
</evidence>
<protein>
    <recommendedName>
        <fullName evidence="4">DUF541 domain-containing protein</fullName>
    </recommendedName>
</protein>
<feature type="chain" id="PRO_5022761024" description="DUF541 domain-containing protein" evidence="1">
    <location>
        <begin position="20"/>
        <end position="235"/>
    </location>
</feature>
<dbReference type="KEGG" id="asip:AQUSIP_13910"/>
<dbReference type="OrthoDB" id="5651111at2"/>